<name>A0A7T8EPC7_9CAUD</name>
<reference evidence="1 2" key="1">
    <citation type="submission" date="2020-12" db="EMBL/GenBank/DDBJ databases">
        <title>Complete genome sequence of Erwinia phage pEa_SNUABM_5.</title>
        <authorList>
            <person name="Kim S.G."/>
            <person name="Lee S.B."/>
            <person name="Kwon J."/>
            <person name="Park S.C."/>
        </authorList>
    </citation>
    <scope>NUCLEOTIDE SEQUENCE [LARGE SCALE GENOMIC DNA]</scope>
</reference>
<accession>A0A7T8EPC7</accession>
<organism evidence="1 2">
    <name type="scientific">Erwinia phage pEa_SNUABM_5</name>
    <dbReference type="NCBI Taxonomy" id="2797313"/>
    <lineage>
        <taxon>Viruses</taxon>
        <taxon>Duplodnaviria</taxon>
        <taxon>Heunggongvirae</taxon>
        <taxon>Uroviricota</taxon>
        <taxon>Caudoviricetes</taxon>
        <taxon>Rivsvirus</taxon>
        <taxon>Rivsvirus SNUABM5</taxon>
    </lineage>
</organism>
<dbReference type="Proteomes" id="UP000596123">
    <property type="component" value="Segment"/>
</dbReference>
<gene>
    <name evidence="1" type="ORF">pEaSNUABM5_00061</name>
</gene>
<dbReference type="EMBL" id="MW366843">
    <property type="protein sequence ID" value="QQO90203.1"/>
    <property type="molecule type" value="Genomic_DNA"/>
</dbReference>
<keyword evidence="2" id="KW-1185">Reference proteome</keyword>
<evidence type="ECO:0000313" key="2">
    <source>
        <dbReference type="Proteomes" id="UP000596123"/>
    </source>
</evidence>
<protein>
    <submittedName>
        <fullName evidence="1">Uncharacterized protein</fullName>
    </submittedName>
</protein>
<evidence type="ECO:0000313" key="1">
    <source>
        <dbReference type="EMBL" id="QQO90203.1"/>
    </source>
</evidence>
<proteinExistence type="predicted"/>
<sequence>MLRSILKSVGLLLIGREGRAAIRREFQYSQKIRETRHWMSGSFPEVHDAMLHVQVCINGNPGVEHNDNPRYMSGSDCFTSIDQFRERMRNKYQRDSVGNTRAPLPELTFDMEQGFDVAHKESV</sequence>